<evidence type="ECO:0000256" key="13">
    <source>
        <dbReference type="ARBA" id="ARBA00023160"/>
    </source>
</evidence>
<dbReference type="EMBL" id="ACWF01000008">
    <property type="protein sequence ID" value="EHL79501.1"/>
    <property type="molecule type" value="Genomic_DNA"/>
</dbReference>
<feature type="region of interest" description="Disordered" evidence="14">
    <location>
        <begin position="186"/>
        <end position="207"/>
    </location>
</feature>
<evidence type="ECO:0000256" key="5">
    <source>
        <dbReference type="ARBA" id="ARBA00022723"/>
    </source>
</evidence>
<evidence type="ECO:0000256" key="12">
    <source>
        <dbReference type="ARBA" id="ARBA00023136"/>
    </source>
</evidence>
<feature type="domain" description="Fatty acid hydroxylase" evidence="16">
    <location>
        <begin position="40"/>
        <end position="182"/>
    </location>
</feature>
<keyword evidence="5" id="KW-0479">Metal-binding</keyword>
<comment type="cofactor">
    <cofactor evidence="1">
        <name>Zn(2+)</name>
        <dbReference type="ChEBI" id="CHEBI:29105"/>
    </cofactor>
</comment>
<evidence type="ECO:0000256" key="15">
    <source>
        <dbReference type="SAM" id="Phobius"/>
    </source>
</evidence>
<keyword evidence="6" id="KW-0256">Endoplasmic reticulum</keyword>
<keyword evidence="9 15" id="KW-1133">Transmembrane helix</keyword>
<keyword evidence="11" id="KW-0443">Lipid metabolism</keyword>
<sequence>MFKYVREFWNTTEMIGLGLFLFLGLSLSVFYIRWPLLFIFLIGIIFFGIMEYVIHRFLFHGSLPKKIKFLQPVKDWHDHHHQHPSELKGILLPAWMTLPILLLLVLAAQLIMRDITFSIAFVTGVSGTLLYHQWRHFSAHRPIEPFTPIGKRLKVYHLQHHTINKKYWFGLTNPLMDLLLGTYRNPKKQAQKQSSRRMSRSRATVIK</sequence>
<dbReference type="PANTHER" id="PTHR12863">
    <property type="entry name" value="FATTY ACID HYDROXYLASE"/>
    <property type="match status" value="1"/>
</dbReference>
<evidence type="ECO:0000256" key="11">
    <source>
        <dbReference type="ARBA" id="ARBA00023098"/>
    </source>
</evidence>
<protein>
    <recommendedName>
        <fullName evidence="16">Fatty acid hydroxylase domain-containing protein</fullName>
    </recommendedName>
</protein>
<keyword evidence="3" id="KW-0444">Lipid biosynthesis</keyword>
<keyword evidence="18" id="KW-1185">Reference proteome</keyword>
<proteinExistence type="predicted"/>
<feature type="transmembrane region" description="Helical" evidence="15">
    <location>
        <begin position="12"/>
        <end position="32"/>
    </location>
</feature>
<evidence type="ECO:0000313" key="17">
    <source>
        <dbReference type="EMBL" id="EHL79501.1"/>
    </source>
</evidence>
<evidence type="ECO:0000259" key="16">
    <source>
        <dbReference type="Pfam" id="PF04116"/>
    </source>
</evidence>
<dbReference type="InterPro" id="IPR006694">
    <property type="entry name" value="Fatty_acid_hydroxylase"/>
</dbReference>
<evidence type="ECO:0000256" key="4">
    <source>
        <dbReference type="ARBA" id="ARBA00022692"/>
    </source>
</evidence>
<name>G9QH62_9BACI</name>
<dbReference type="GO" id="GO:0080132">
    <property type="term" value="F:fatty acid 2-hydroxylase activity"/>
    <property type="evidence" value="ECO:0007669"/>
    <property type="project" value="InterPro"/>
</dbReference>
<comment type="subcellular location">
    <subcellularLocation>
        <location evidence="2">Endoplasmic reticulum membrane</location>
        <topology evidence="2">Multi-pass membrane protein</topology>
    </subcellularLocation>
</comment>
<evidence type="ECO:0000256" key="1">
    <source>
        <dbReference type="ARBA" id="ARBA00001947"/>
    </source>
</evidence>
<keyword evidence="13" id="KW-0275">Fatty acid biosynthesis</keyword>
<keyword evidence="10" id="KW-0560">Oxidoreductase</keyword>
<feature type="compositionally biased region" description="Basic residues" evidence="14">
    <location>
        <begin position="186"/>
        <end position="200"/>
    </location>
</feature>
<dbReference type="PANTHER" id="PTHR12863:SF1">
    <property type="entry name" value="FATTY ACID 2-HYDROXYLASE"/>
    <property type="match status" value="1"/>
</dbReference>
<dbReference type="Pfam" id="PF04116">
    <property type="entry name" value="FA_hydroxylase"/>
    <property type="match status" value="1"/>
</dbReference>
<keyword evidence="8" id="KW-0862">Zinc</keyword>
<keyword evidence="7" id="KW-0276">Fatty acid metabolism</keyword>
<dbReference type="HOGENOM" id="CLU_034756_3_0_9"/>
<evidence type="ECO:0000313" key="18">
    <source>
        <dbReference type="Proteomes" id="UP000011747"/>
    </source>
</evidence>
<accession>G9QH62</accession>
<dbReference type="GO" id="GO:0006633">
    <property type="term" value="P:fatty acid biosynthetic process"/>
    <property type="evidence" value="ECO:0007669"/>
    <property type="project" value="UniProtKB-KW"/>
</dbReference>
<keyword evidence="4 15" id="KW-0812">Transmembrane</keyword>
<reference evidence="17 18" key="1">
    <citation type="submission" date="2011-09" db="EMBL/GenBank/DDBJ databases">
        <title>The Genome Sequence of Bacillus smithii 7_3_47FAA.</title>
        <authorList>
            <consortium name="The Broad Institute Genome Sequencing Platform"/>
            <person name="Earl A."/>
            <person name="Ward D."/>
            <person name="Feldgarden M."/>
            <person name="Gevers D."/>
            <person name="Daigneault M."/>
            <person name="Strauss J."/>
            <person name="Allen-Vercoe E."/>
            <person name="Young S.K."/>
            <person name="Zeng Q."/>
            <person name="Gargeya S."/>
            <person name="Fitzgerald M."/>
            <person name="Haas B."/>
            <person name="Abouelleil A."/>
            <person name="Alvarado L."/>
            <person name="Arachchi H.M."/>
            <person name="Berlin A."/>
            <person name="Brown A."/>
            <person name="Chapman S.B."/>
            <person name="Chen Z."/>
            <person name="Dunbar C."/>
            <person name="Freedman E."/>
            <person name="Gearin G."/>
            <person name="Goldberg J."/>
            <person name="Griggs A."/>
            <person name="Gujja S."/>
            <person name="Heiman D."/>
            <person name="Howarth C."/>
            <person name="Larson L."/>
            <person name="Lui A."/>
            <person name="MacDonald P.J.P."/>
            <person name="Montmayeur A."/>
            <person name="Murphy C."/>
            <person name="Neiman D."/>
            <person name="Pearson M."/>
            <person name="Priest M."/>
            <person name="Roberts A."/>
            <person name="Saif S."/>
            <person name="Shea T."/>
            <person name="Shenoy N."/>
            <person name="Sisk P."/>
            <person name="Stolte C."/>
            <person name="Sykes S."/>
            <person name="Wortman J."/>
            <person name="Nusbaum C."/>
            <person name="Birren B."/>
        </authorList>
    </citation>
    <scope>NUCLEOTIDE SEQUENCE [LARGE SCALE GENOMIC DNA]</scope>
    <source>
        <strain evidence="17 18">7_3_47FAA</strain>
    </source>
</reference>
<evidence type="ECO:0000256" key="8">
    <source>
        <dbReference type="ARBA" id="ARBA00022833"/>
    </source>
</evidence>
<comment type="caution">
    <text evidence="17">The sequence shown here is derived from an EMBL/GenBank/DDBJ whole genome shotgun (WGS) entry which is preliminary data.</text>
</comment>
<dbReference type="Proteomes" id="UP000011747">
    <property type="component" value="Unassembled WGS sequence"/>
</dbReference>
<evidence type="ECO:0000256" key="7">
    <source>
        <dbReference type="ARBA" id="ARBA00022832"/>
    </source>
</evidence>
<keyword evidence="12 15" id="KW-0472">Membrane</keyword>
<dbReference type="AlphaFoldDB" id="G9QH62"/>
<dbReference type="PATRIC" id="fig|665952.3.peg.241"/>
<evidence type="ECO:0000256" key="9">
    <source>
        <dbReference type="ARBA" id="ARBA00022989"/>
    </source>
</evidence>
<evidence type="ECO:0000256" key="10">
    <source>
        <dbReference type="ARBA" id="ARBA00023002"/>
    </source>
</evidence>
<gene>
    <name evidence="17" type="ORF">HMPREF1015_01121</name>
</gene>
<evidence type="ECO:0000256" key="14">
    <source>
        <dbReference type="SAM" id="MobiDB-lite"/>
    </source>
</evidence>
<feature type="transmembrane region" description="Helical" evidence="15">
    <location>
        <begin position="90"/>
        <end position="109"/>
    </location>
</feature>
<evidence type="ECO:0000256" key="3">
    <source>
        <dbReference type="ARBA" id="ARBA00022516"/>
    </source>
</evidence>
<evidence type="ECO:0000256" key="6">
    <source>
        <dbReference type="ARBA" id="ARBA00022824"/>
    </source>
</evidence>
<dbReference type="GO" id="GO:0016020">
    <property type="term" value="C:membrane"/>
    <property type="evidence" value="ECO:0007669"/>
    <property type="project" value="InterPro"/>
</dbReference>
<feature type="transmembrane region" description="Helical" evidence="15">
    <location>
        <begin position="38"/>
        <end position="59"/>
    </location>
</feature>
<evidence type="ECO:0000256" key="2">
    <source>
        <dbReference type="ARBA" id="ARBA00004477"/>
    </source>
</evidence>
<dbReference type="RefSeq" id="WP_003352515.1">
    <property type="nucleotide sequence ID" value="NZ_JH414740.1"/>
</dbReference>
<dbReference type="GO" id="GO:0005506">
    <property type="term" value="F:iron ion binding"/>
    <property type="evidence" value="ECO:0007669"/>
    <property type="project" value="InterPro"/>
</dbReference>
<dbReference type="InterPro" id="IPR014430">
    <property type="entry name" value="Scs7"/>
</dbReference>
<organism evidence="17 18">
    <name type="scientific">Bacillus smithii 7_3_47FAA</name>
    <dbReference type="NCBI Taxonomy" id="665952"/>
    <lineage>
        <taxon>Bacteria</taxon>
        <taxon>Bacillati</taxon>
        <taxon>Bacillota</taxon>
        <taxon>Bacilli</taxon>
        <taxon>Bacillales</taxon>
        <taxon>Bacillaceae</taxon>
        <taxon>Bacillus</taxon>
    </lineage>
</organism>